<dbReference type="SUPFAM" id="SSF63829">
    <property type="entry name" value="Calcium-dependent phosphotriesterase"/>
    <property type="match status" value="1"/>
</dbReference>
<evidence type="ECO:0008006" key="7">
    <source>
        <dbReference type="Google" id="ProtNLM"/>
    </source>
</evidence>
<dbReference type="Gene3D" id="2.120.10.30">
    <property type="entry name" value="TolB, C-terminal domain"/>
    <property type="match status" value="1"/>
</dbReference>
<keyword evidence="1" id="KW-0732">Signal</keyword>
<dbReference type="GO" id="GO:0005576">
    <property type="term" value="C:extracellular region"/>
    <property type="evidence" value="ECO:0007669"/>
    <property type="project" value="TreeGrafter"/>
</dbReference>
<accession>A0A7S7SMB2</accession>
<name>A0A7S7SMB2_PALFE</name>
<gene>
    <name evidence="5" type="ORF">IRI77_07160</name>
</gene>
<keyword evidence="3" id="KW-0325">Glycoprotein</keyword>
<dbReference type="PANTHER" id="PTHR10680">
    <property type="entry name" value="PEPTIDYL-GLYCINE ALPHA-AMIDATING MONOOXYGENASE"/>
    <property type="match status" value="1"/>
</dbReference>
<dbReference type="AlphaFoldDB" id="A0A7S7SMB2"/>
<evidence type="ECO:0000256" key="1">
    <source>
        <dbReference type="ARBA" id="ARBA00022729"/>
    </source>
</evidence>
<protein>
    <recommendedName>
        <fullName evidence="7">Peptidase</fullName>
    </recommendedName>
</protein>
<evidence type="ECO:0000256" key="3">
    <source>
        <dbReference type="ARBA" id="ARBA00023180"/>
    </source>
</evidence>
<evidence type="ECO:0000256" key="2">
    <source>
        <dbReference type="ARBA" id="ARBA00022737"/>
    </source>
</evidence>
<evidence type="ECO:0000313" key="6">
    <source>
        <dbReference type="Proteomes" id="UP000593892"/>
    </source>
</evidence>
<dbReference type="PROSITE" id="PS51125">
    <property type="entry name" value="NHL"/>
    <property type="match status" value="1"/>
</dbReference>
<keyword evidence="6" id="KW-1185">Reference proteome</keyword>
<feature type="repeat" description="NHL" evidence="4">
    <location>
        <begin position="197"/>
        <end position="243"/>
    </location>
</feature>
<organism evidence="5 6">
    <name type="scientific">Paludibaculum fermentans</name>
    <dbReference type="NCBI Taxonomy" id="1473598"/>
    <lineage>
        <taxon>Bacteria</taxon>
        <taxon>Pseudomonadati</taxon>
        <taxon>Acidobacteriota</taxon>
        <taxon>Terriglobia</taxon>
        <taxon>Bryobacterales</taxon>
        <taxon>Bryobacteraceae</taxon>
        <taxon>Paludibaculum</taxon>
    </lineage>
</organism>
<evidence type="ECO:0000313" key="5">
    <source>
        <dbReference type="EMBL" id="QOY89723.1"/>
    </source>
</evidence>
<dbReference type="PANTHER" id="PTHR10680:SF28">
    <property type="entry name" value="SMP-30_GLUCONOLACTONASE_LRE-LIKE REGION DOMAIN-CONTAINING PROTEIN"/>
    <property type="match status" value="1"/>
</dbReference>
<reference evidence="5 6" key="1">
    <citation type="submission" date="2020-10" db="EMBL/GenBank/DDBJ databases">
        <title>Complete genome sequence of Paludibaculum fermentans P105T, a facultatively anaerobic acidobacterium capable of dissimilatory Fe(III) reduction.</title>
        <authorList>
            <person name="Dedysh S.N."/>
            <person name="Beletsky A.V."/>
            <person name="Kulichevskaya I.S."/>
            <person name="Mardanov A.V."/>
            <person name="Ravin N.V."/>
        </authorList>
    </citation>
    <scope>NUCLEOTIDE SEQUENCE [LARGE SCALE GENOMIC DNA]</scope>
    <source>
        <strain evidence="5 6">P105</strain>
    </source>
</reference>
<dbReference type="RefSeq" id="WP_194451385.1">
    <property type="nucleotide sequence ID" value="NZ_CP063849.1"/>
</dbReference>
<dbReference type="InterPro" id="IPR001258">
    <property type="entry name" value="NHL_repeat"/>
</dbReference>
<dbReference type="KEGG" id="pfer:IRI77_07160"/>
<dbReference type="Proteomes" id="UP000593892">
    <property type="component" value="Chromosome"/>
</dbReference>
<keyword evidence="2" id="KW-0677">Repeat</keyword>
<sequence>MSNPITRRVFVSALAAAPAVLAGDKSGLKRPMTGNGAYMFEVIHDWGELPRTIKYGNTHGVGVDSQGHVYVHHTVHATSESEDTMVVFDKKGKFVRSWGKEFKGGAHGLTLRKEGRDEFLYLCDTKRALVGKYTLKGDKVWETGYPSESPGYKPGADGKKQKFSPTNLAVAPNGDVYVGDGYGSSYINVYNAKGEWKFSFGGKGKAAGQLDCPHGIAFDHQAKEPRILVADRSNRRLQYFSLDGKHLGFGGEGDVKMPCHFDQRKGLLLVPDLEARVTLMDTSYKAVAQLGEDDTNTWSKLRKEPRDKFIPGKFICPHSACFDRDGNIFVVEWVEVGRVTKLRRVA</sequence>
<dbReference type="EMBL" id="CP063849">
    <property type="protein sequence ID" value="QOY89723.1"/>
    <property type="molecule type" value="Genomic_DNA"/>
</dbReference>
<dbReference type="InterPro" id="IPR011042">
    <property type="entry name" value="6-blade_b-propeller_TolB-like"/>
</dbReference>
<evidence type="ECO:0000256" key="4">
    <source>
        <dbReference type="PROSITE-ProRule" id="PRU00504"/>
    </source>
</evidence>
<proteinExistence type="predicted"/>